<organism evidence="1 2">
    <name type="scientific">Hypoxylon rubiginosum</name>
    <dbReference type="NCBI Taxonomy" id="110542"/>
    <lineage>
        <taxon>Eukaryota</taxon>
        <taxon>Fungi</taxon>
        <taxon>Dikarya</taxon>
        <taxon>Ascomycota</taxon>
        <taxon>Pezizomycotina</taxon>
        <taxon>Sordariomycetes</taxon>
        <taxon>Xylariomycetidae</taxon>
        <taxon>Xylariales</taxon>
        <taxon>Hypoxylaceae</taxon>
        <taxon>Hypoxylon</taxon>
    </lineage>
</organism>
<keyword evidence="2" id="KW-1185">Reference proteome</keyword>
<accession>A0ACB9ZEA0</accession>
<name>A0ACB9ZEA0_9PEZI</name>
<evidence type="ECO:0000313" key="2">
    <source>
        <dbReference type="Proteomes" id="UP001497700"/>
    </source>
</evidence>
<comment type="caution">
    <text evidence="1">The sequence shown here is derived from an EMBL/GenBank/DDBJ whole genome shotgun (WGS) entry which is preliminary data.</text>
</comment>
<evidence type="ECO:0000313" key="1">
    <source>
        <dbReference type="EMBL" id="KAI4869809.1"/>
    </source>
</evidence>
<proteinExistence type="predicted"/>
<dbReference type="Proteomes" id="UP001497700">
    <property type="component" value="Unassembled WGS sequence"/>
</dbReference>
<dbReference type="EMBL" id="MU393428">
    <property type="protein sequence ID" value="KAI4869809.1"/>
    <property type="molecule type" value="Genomic_DNA"/>
</dbReference>
<reference evidence="1 2" key="1">
    <citation type="journal article" date="2022" name="New Phytol.">
        <title>Ecological generalism drives hyperdiversity of secondary metabolite gene clusters in xylarialean endophytes.</title>
        <authorList>
            <person name="Franco M.E.E."/>
            <person name="Wisecaver J.H."/>
            <person name="Arnold A.E."/>
            <person name="Ju Y.M."/>
            <person name="Slot J.C."/>
            <person name="Ahrendt S."/>
            <person name="Moore L.P."/>
            <person name="Eastman K.E."/>
            <person name="Scott K."/>
            <person name="Konkel Z."/>
            <person name="Mondo S.J."/>
            <person name="Kuo A."/>
            <person name="Hayes R.D."/>
            <person name="Haridas S."/>
            <person name="Andreopoulos B."/>
            <person name="Riley R."/>
            <person name="LaButti K."/>
            <person name="Pangilinan J."/>
            <person name="Lipzen A."/>
            <person name="Amirebrahimi M."/>
            <person name="Yan J."/>
            <person name="Adam C."/>
            <person name="Keymanesh K."/>
            <person name="Ng V."/>
            <person name="Louie K."/>
            <person name="Northen T."/>
            <person name="Drula E."/>
            <person name="Henrissat B."/>
            <person name="Hsieh H.M."/>
            <person name="Youens-Clark K."/>
            <person name="Lutzoni F."/>
            <person name="Miadlikowska J."/>
            <person name="Eastwood D.C."/>
            <person name="Hamelin R.C."/>
            <person name="Grigoriev I.V."/>
            <person name="U'Ren J.M."/>
        </authorList>
    </citation>
    <scope>NUCLEOTIDE SEQUENCE [LARGE SCALE GENOMIC DNA]</scope>
    <source>
        <strain evidence="1 2">CBS 119005</strain>
    </source>
</reference>
<gene>
    <name evidence="1" type="ORF">F4820DRAFT_443888</name>
</gene>
<sequence length="1791" mass="200217">MVSKDAPVPRTLESLPARPPTPPREKKQESDLSSKRILSNHPVDTRLNLHTPPNYSPNSADNTNTSSRRSRKRVGFLAQAQYRDAPTYAANKENVRIQSTPNSVPSSTASAKPIKSILKQSSSPVPRNLLDSLAAGDEVTGQVNIIAMLDSTIRQLAGADRDSKVDAYAMLAQALKSSNNLPDRIALQDKMSLFTQFIQRDVTAKGSNGTVDTSMVNYALTLLCTFCHFPAIASTLSSDFGVFMIDHCIRSFEDPVVPKDVIRHMMQVVASQDFPPKVMTADRVGRLIGSLHKIEDHIKGKSIIMCRILIYRRLVRQSRSHMVTYSDWLSDLFTDMLSSMKEIRAAAIALGLEASFTIGKEKQLSRKVVEIFQMQIDETKYIKYYAERLMAMTKDKDNSSAVPQVWSVVILLLRCPVDKWEFFSPFLNIIQQCFNSGNYHTRLEANYAWNRLVYALHLNESSFSKTIGTICQPFYSQLKRKGSSKKQQDELLRVVISSICNLYYYAFKPNLSPAQVDKYWDLCVRPIIQRLSSPEIDSTQEKNGTVVSENLTQATLILTGFFNSSTPRLWKEDRVAENSAVKPDELPALEPKWVRRNAVRVFAVVEPILQRTFLDLANPESVSYKLWQTLVGAVSAAASKEVKVSTDTATFMAHAFGVLVRIWSQGLDEADSQPDLRQKFLDATQAYILKMVESLGLLPFTEKLLSLNKQNTFVPIATPSHRSGKGQGLTRNPLHHLFSILSALPPGILDDDGLLNMFKAVFDPFLTPRSYSHAKTDLARELMQTLPTLDALAPYGPWVYISEILSFSLESSQSSHSTTNSGSEPNIIGHEYREIVKHLERGIRSTPNLPWEHWHSLFRSLVARVTYDAGEAGCAIAVIEPLAKSFTECITSASESIPYSLLRSGIELIATARQPRSQQALDIARQRLWGTSIAGPRYVLSDPFDGFYRLTNELLRNSYTHAAQYDQDEIIVLLLVEVANFLVRCNRQLVLKTLTQLQNGIGCWIQDANAQYSSKQSSKVSEAVKVLWDRICSLFPGPDSLSSSNFQLDTIEELLCSAFQSKHRHIVNTVSTVWNRSFEQVDEIKYPEKLKAVLISIHTYVDVVLPGLDLSGYGSSGQEPSFIESQDDLEIPSALLDSADEQRTPPAGRPSSARRSASPGSVQLSLPAKRRVDTTPTPSRPRSSRHSTTPRPRHDNSQIQFAAIESSSPGQDAMESQHLTDRQKEVRERQRENDTLFPHIRASVEQDKSPRPTSRHSEQQEDLPRERATTPQPTREQDDYVSSTPTPRRGQAPIIYDDHEMTDDIPSSPPEPRRNLLAEMRPRSRSSSLFHEFPMSSSPISGSPAPRRQTTNQIPTEHEKSEEIRDDDLGAIEEDEPEEIKEPELEHVSTNVEGRLEENKTPEKVVTPRKTRSSRKGPESSPRSDPEVFVDALTSPSPTPRTLRSRVISQALQAGPSVASASQPKDRSFELSDGEERSMARLVIELDSRKCEPLPRYDSSSPEKPRETDATAQECITVNTSSKKRSKSKKGDNSQPLPVHSPSPIEAESPTPSNRKSKRKRKRHAENTQEPGSGRKKRRHRKDVDVEAVSSSQASQNTTADAAEMDTAMEDAEPDVDISSAMSQDSARQEPEAVEASQRSSSPVSFDDSIVERESDTEAVNLQIITEASQQSDAGAIAPELLDEDMSLVDKDMEMSDEPEKSEDKVEEEAEIAVEQSQPVEESELQLEPQLEPEPEPEVAKSAAETIMGALKQSLEGLRTATLTREEVNKIEDMFFDIKKELYQAESRGRR</sequence>
<protein>
    <submittedName>
        <fullName evidence="1">Uncharacterized protein</fullName>
    </submittedName>
</protein>